<dbReference type="InterPro" id="IPR016177">
    <property type="entry name" value="DNA-bd_dom_sf"/>
</dbReference>
<dbReference type="PANTHER" id="PTHR31190:SF102">
    <property type="entry name" value="AP2_ERF DOMAIN-CONTAINING PROTEIN"/>
    <property type="match status" value="1"/>
</dbReference>
<dbReference type="FunFam" id="3.30.730.10:FF:000001">
    <property type="entry name" value="Ethylene-responsive transcription factor 2"/>
    <property type="match status" value="1"/>
</dbReference>
<evidence type="ECO:0000256" key="1">
    <source>
        <dbReference type="ARBA" id="ARBA00004123"/>
    </source>
</evidence>
<dbReference type="PANTHER" id="PTHR31190">
    <property type="entry name" value="DNA-BINDING DOMAIN"/>
    <property type="match status" value="1"/>
</dbReference>
<dbReference type="SMART" id="SM00380">
    <property type="entry name" value="AP2"/>
    <property type="match status" value="1"/>
</dbReference>
<protein>
    <recommendedName>
        <fullName evidence="8">AP2/ERF domain-containing protein</fullName>
    </recommendedName>
</protein>
<evidence type="ECO:0000256" key="7">
    <source>
        <dbReference type="SAM" id="MobiDB-lite"/>
    </source>
</evidence>
<dbReference type="AlphaFoldDB" id="A0A9Q0G4V8"/>
<evidence type="ECO:0000256" key="4">
    <source>
        <dbReference type="ARBA" id="ARBA00023163"/>
    </source>
</evidence>
<dbReference type="Proteomes" id="UP001141552">
    <property type="component" value="Unassembled WGS sequence"/>
</dbReference>
<dbReference type="PROSITE" id="PS51032">
    <property type="entry name" value="AP2_ERF"/>
    <property type="match status" value="1"/>
</dbReference>
<feature type="region of interest" description="Disordered" evidence="7">
    <location>
        <begin position="35"/>
        <end position="56"/>
    </location>
</feature>
<feature type="compositionally biased region" description="Low complexity" evidence="7">
    <location>
        <begin position="278"/>
        <end position="295"/>
    </location>
</feature>
<keyword evidence="3" id="KW-0238">DNA-binding</keyword>
<evidence type="ECO:0000256" key="5">
    <source>
        <dbReference type="ARBA" id="ARBA00023242"/>
    </source>
</evidence>
<reference evidence="9" key="1">
    <citation type="submission" date="2022-02" db="EMBL/GenBank/DDBJ databases">
        <authorList>
            <person name="Henning P.M."/>
            <person name="McCubbin A.G."/>
            <person name="Shore J.S."/>
        </authorList>
    </citation>
    <scope>NUCLEOTIDE SEQUENCE</scope>
    <source>
        <strain evidence="9">F60SS</strain>
        <tissue evidence="9">Leaves</tissue>
    </source>
</reference>
<keyword evidence="2" id="KW-0805">Transcription regulation</keyword>
<name>A0A9Q0G4V8_9ROSI</name>
<evidence type="ECO:0000256" key="6">
    <source>
        <dbReference type="ARBA" id="ARBA00024343"/>
    </source>
</evidence>
<dbReference type="InterPro" id="IPR036955">
    <property type="entry name" value="AP2/ERF_dom_sf"/>
</dbReference>
<evidence type="ECO:0000259" key="8">
    <source>
        <dbReference type="PROSITE" id="PS51032"/>
    </source>
</evidence>
<dbReference type="GO" id="GO:0005634">
    <property type="term" value="C:nucleus"/>
    <property type="evidence" value="ECO:0007669"/>
    <property type="project" value="UniProtKB-SubCell"/>
</dbReference>
<feature type="compositionally biased region" description="Basic and acidic residues" evidence="7">
    <location>
        <begin position="262"/>
        <end position="271"/>
    </location>
</feature>
<reference evidence="9" key="2">
    <citation type="journal article" date="2023" name="Plants (Basel)">
        <title>Annotation of the Turnera subulata (Passifloraceae) Draft Genome Reveals the S-Locus Evolved after the Divergence of Turneroideae from Passifloroideae in a Stepwise Manner.</title>
        <authorList>
            <person name="Henning P.M."/>
            <person name="Roalson E.H."/>
            <person name="Mir W."/>
            <person name="McCubbin A.G."/>
            <person name="Shore J.S."/>
        </authorList>
    </citation>
    <scope>NUCLEOTIDE SEQUENCE</scope>
    <source>
        <strain evidence="9">F60SS</strain>
    </source>
</reference>
<dbReference type="SUPFAM" id="SSF54171">
    <property type="entry name" value="DNA-binding domain"/>
    <property type="match status" value="1"/>
</dbReference>
<evidence type="ECO:0000313" key="9">
    <source>
        <dbReference type="EMBL" id="KAJ4842450.1"/>
    </source>
</evidence>
<organism evidence="9 10">
    <name type="scientific">Turnera subulata</name>
    <dbReference type="NCBI Taxonomy" id="218843"/>
    <lineage>
        <taxon>Eukaryota</taxon>
        <taxon>Viridiplantae</taxon>
        <taxon>Streptophyta</taxon>
        <taxon>Embryophyta</taxon>
        <taxon>Tracheophyta</taxon>
        <taxon>Spermatophyta</taxon>
        <taxon>Magnoliopsida</taxon>
        <taxon>eudicotyledons</taxon>
        <taxon>Gunneridae</taxon>
        <taxon>Pentapetalae</taxon>
        <taxon>rosids</taxon>
        <taxon>fabids</taxon>
        <taxon>Malpighiales</taxon>
        <taxon>Passifloraceae</taxon>
        <taxon>Turnera</taxon>
    </lineage>
</organism>
<dbReference type="OrthoDB" id="552345at2759"/>
<dbReference type="GO" id="GO:0009873">
    <property type="term" value="P:ethylene-activated signaling pathway"/>
    <property type="evidence" value="ECO:0007669"/>
    <property type="project" value="InterPro"/>
</dbReference>
<dbReference type="Gene3D" id="3.30.730.10">
    <property type="entry name" value="AP2/ERF domain"/>
    <property type="match status" value="1"/>
</dbReference>
<sequence>MKASGEIERGLSRGRGQQLVSCIKYYGGDDGFEEEKRGDISGGGNDGSSATKRGGGGRGSFDVVGVVIIFLMADLPWVWPEKGCMQWVIVNGMFDVVGVVMIFVMPDLPWVWPEKGCMQRDQQLPAAYETLQTEMFEVKFEHEFPSVSVIDPFGFQGSFSGIPFKEALEGTTVTMNYDSEQRSTAAVVSCPGQPNAKSFKGVKRRPWGTYAAEIRDPKRHGTRIWLGTYDTPEAAAMAYDRAAFKMRGAKAKLDFPHLIDSETHDYQPDRASHKHSLPEPSSSSSLSLEPDYLSPTSKWRI</sequence>
<dbReference type="CDD" id="cd00018">
    <property type="entry name" value="AP2"/>
    <property type="match status" value="1"/>
</dbReference>
<evidence type="ECO:0000256" key="3">
    <source>
        <dbReference type="ARBA" id="ARBA00023125"/>
    </source>
</evidence>
<gene>
    <name evidence="9" type="ORF">Tsubulata_032798</name>
</gene>
<dbReference type="Pfam" id="PF00847">
    <property type="entry name" value="AP2"/>
    <property type="match status" value="1"/>
</dbReference>
<dbReference type="InterPro" id="IPR001471">
    <property type="entry name" value="AP2/ERF_dom"/>
</dbReference>
<feature type="region of interest" description="Disordered" evidence="7">
    <location>
        <begin position="262"/>
        <end position="301"/>
    </location>
</feature>
<dbReference type="GO" id="GO:0003677">
    <property type="term" value="F:DNA binding"/>
    <property type="evidence" value="ECO:0007669"/>
    <property type="project" value="UniProtKB-KW"/>
</dbReference>
<comment type="subcellular location">
    <subcellularLocation>
        <location evidence="1">Nucleus</location>
    </subcellularLocation>
</comment>
<dbReference type="PRINTS" id="PR00367">
    <property type="entry name" value="ETHRSPELEMNT"/>
</dbReference>
<proteinExistence type="inferred from homology"/>
<accession>A0A9Q0G4V8</accession>
<dbReference type="EMBL" id="JAKUCV010002483">
    <property type="protein sequence ID" value="KAJ4842450.1"/>
    <property type="molecule type" value="Genomic_DNA"/>
</dbReference>
<dbReference type="GO" id="GO:0003700">
    <property type="term" value="F:DNA-binding transcription factor activity"/>
    <property type="evidence" value="ECO:0007669"/>
    <property type="project" value="InterPro"/>
</dbReference>
<evidence type="ECO:0000313" key="10">
    <source>
        <dbReference type="Proteomes" id="UP001141552"/>
    </source>
</evidence>
<dbReference type="InterPro" id="IPR044808">
    <property type="entry name" value="ERF_plant"/>
</dbReference>
<comment type="similarity">
    <text evidence="6">Belongs to the AP2/ERF transcription factor family. ERF subfamily.</text>
</comment>
<comment type="caution">
    <text evidence="9">The sequence shown here is derived from an EMBL/GenBank/DDBJ whole genome shotgun (WGS) entry which is preliminary data.</text>
</comment>
<evidence type="ECO:0000256" key="2">
    <source>
        <dbReference type="ARBA" id="ARBA00023015"/>
    </source>
</evidence>
<keyword evidence="5" id="KW-0539">Nucleus</keyword>
<feature type="domain" description="AP2/ERF" evidence="8">
    <location>
        <begin position="198"/>
        <end position="256"/>
    </location>
</feature>
<keyword evidence="10" id="KW-1185">Reference proteome</keyword>
<keyword evidence="4" id="KW-0804">Transcription</keyword>